<protein>
    <submittedName>
        <fullName evidence="1">Uncharacterized protein</fullName>
    </submittedName>
</protein>
<sequence length="88" mass="9897">MCEICEKITLVPNFKSPKDYEKTMAYIGELIKKSGFLLVDGTCPVDGYKRGGYWVDDIIYHIIECPKCGQKFTCVVNTYRGGGSFKKG</sequence>
<dbReference type="EMBL" id="JAEPRJ010000001">
    <property type="protein sequence ID" value="MBK5897558.1"/>
    <property type="molecule type" value="Genomic_DNA"/>
</dbReference>
<name>A0ABS1J073_9FIRM</name>
<dbReference type="RefSeq" id="WP_208429033.1">
    <property type="nucleotide sequence ID" value="NZ_JAEPRJ010000001.1"/>
</dbReference>
<evidence type="ECO:0000313" key="1">
    <source>
        <dbReference type="EMBL" id="MBK5897558.1"/>
    </source>
</evidence>
<gene>
    <name evidence="1" type="ORF">JJN12_07175</name>
</gene>
<evidence type="ECO:0000313" key="2">
    <source>
        <dbReference type="Proteomes" id="UP000604730"/>
    </source>
</evidence>
<proteinExistence type="predicted"/>
<keyword evidence="2" id="KW-1185">Reference proteome</keyword>
<dbReference type="Proteomes" id="UP000604730">
    <property type="component" value="Unassembled WGS sequence"/>
</dbReference>
<comment type="caution">
    <text evidence="1">The sequence shown here is derived from an EMBL/GenBank/DDBJ whole genome shotgun (WGS) entry which is preliminary data.</text>
</comment>
<organism evidence="1 2">
    <name type="scientific">Catonella massiliensis</name>
    <dbReference type="NCBI Taxonomy" id="2799636"/>
    <lineage>
        <taxon>Bacteria</taxon>
        <taxon>Bacillati</taxon>
        <taxon>Bacillota</taxon>
        <taxon>Clostridia</taxon>
        <taxon>Lachnospirales</taxon>
        <taxon>Lachnospiraceae</taxon>
        <taxon>Catonella</taxon>
    </lineage>
</organism>
<accession>A0ABS1J073</accession>
<reference evidence="1 2" key="1">
    <citation type="submission" date="2021-01" db="EMBL/GenBank/DDBJ databases">
        <title>Isolation and description of Catonella massiliensis sp. nov., a novel Catonella species, isolated from a stable periodontitis subject.</title>
        <authorList>
            <person name="Antezack A."/>
            <person name="Boxberger M."/>
            <person name="La Scola B."/>
            <person name="Monnet-Corti V."/>
        </authorList>
    </citation>
    <scope>NUCLEOTIDE SEQUENCE [LARGE SCALE GENOMIC DNA]</scope>
    <source>
        <strain evidence="1 2">Marseille-Q4567</strain>
    </source>
</reference>